<accession>A0A176RYX5</accession>
<sequence length="85" mass="9386">MLDHLASRALVDGIINADSKTKEILGQRCAAHLGLEPGSSGKDDGIDGVAFINQQKIYFQSKLRNRPLNAEFADYLYSNLVRHKA</sequence>
<protein>
    <recommendedName>
        <fullName evidence="3">Restriction endonuclease</fullName>
    </recommendedName>
</protein>
<dbReference type="AlphaFoldDB" id="A0A176RYX5"/>
<evidence type="ECO:0000313" key="1">
    <source>
        <dbReference type="EMBL" id="OAD20955.1"/>
    </source>
</evidence>
<keyword evidence="2" id="KW-1185">Reference proteome</keyword>
<reference evidence="1 2" key="1">
    <citation type="submission" date="2016-05" db="EMBL/GenBank/DDBJ databases">
        <title>Single-cell genome of chain-forming Candidatus Thiomargarita nelsonii and comparison to other large sulfur-oxidizing bacteria.</title>
        <authorList>
            <person name="Winkel M."/>
            <person name="Salman V."/>
            <person name="Woyke T."/>
            <person name="Schulz-Vogt H."/>
            <person name="Richter M."/>
            <person name="Flood B."/>
            <person name="Bailey J."/>
            <person name="Amann R."/>
            <person name="Mussmann M."/>
        </authorList>
    </citation>
    <scope>NUCLEOTIDE SEQUENCE [LARGE SCALE GENOMIC DNA]</scope>
    <source>
        <strain evidence="1 2">THI036</strain>
    </source>
</reference>
<evidence type="ECO:0008006" key="3">
    <source>
        <dbReference type="Google" id="ProtNLM"/>
    </source>
</evidence>
<organism evidence="1 2">
    <name type="scientific">Candidatus Thiomargarita nelsonii</name>
    <dbReference type="NCBI Taxonomy" id="1003181"/>
    <lineage>
        <taxon>Bacteria</taxon>
        <taxon>Pseudomonadati</taxon>
        <taxon>Pseudomonadota</taxon>
        <taxon>Gammaproteobacteria</taxon>
        <taxon>Thiotrichales</taxon>
        <taxon>Thiotrichaceae</taxon>
        <taxon>Thiomargarita</taxon>
    </lineage>
</organism>
<dbReference type="EMBL" id="LUTY01001980">
    <property type="protein sequence ID" value="OAD20955.1"/>
    <property type="molecule type" value="Genomic_DNA"/>
</dbReference>
<comment type="caution">
    <text evidence="1">The sequence shown here is derived from an EMBL/GenBank/DDBJ whole genome shotgun (WGS) entry which is preliminary data.</text>
</comment>
<feature type="non-terminal residue" evidence="1">
    <location>
        <position position="85"/>
    </location>
</feature>
<gene>
    <name evidence="1" type="ORF">THIOM_003304</name>
</gene>
<proteinExistence type="predicted"/>
<dbReference type="Proteomes" id="UP000076962">
    <property type="component" value="Unassembled WGS sequence"/>
</dbReference>
<evidence type="ECO:0000313" key="2">
    <source>
        <dbReference type="Proteomes" id="UP000076962"/>
    </source>
</evidence>
<name>A0A176RYX5_9GAMM</name>